<dbReference type="CDD" id="cd01407">
    <property type="entry name" value="SIR2-fam"/>
    <property type="match status" value="1"/>
</dbReference>
<keyword evidence="2" id="KW-0520">NAD</keyword>
<evidence type="ECO:0000313" key="4">
    <source>
        <dbReference type="EMBL" id="GAI21949.1"/>
    </source>
</evidence>
<gene>
    <name evidence="4" type="ORF">S06H3_27564</name>
</gene>
<dbReference type="Gene3D" id="3.40.50.1220">
    <property type="entry name" value="TPP-binding domain"/>
    <property type="match status" value="1"/>
</dbReference>
<dbReference type="AlphaFoldDB" id="X1NTH8"/>
<sequence>YKIDNIVFIYLRNLMDAKKPVKIAEAILESSKVVLLTGAGISTESGIPDFRSPGGIWLKFDPGVMTSSMLYGNPVGFYKQAVAMLKFFKEINSAKPNRAHYILAEMEKEGYLSCVITQNIDGLHIKAGSEKVYEVHGNLRGGYCMSCGRKIGFDLLVEKVRSGVVPPVCDSCGGILRPDAVLFGDELPECFIEATAEVEGCDLLLVIGSSLEVTPVNSLPAIAKRYIIINRERTYYDRRAYTTWNEKASSALEAIYKEIKRRVERSS</sequence>
<dbReference type="GO" id="GO:0070403">
    <property type="term" value="F:NAD+ binding"/>
    <property type="evidence" value="ECO:0007669"/>
    <property type="project" value="InterPro"/>
</dbReference>
<dbReference type="InterPro" id="IPR026590">
    <property type="entry name" value="Ssirtuin_cat_dom"/>
</dbReference>
<dbReference type="Gene3D" id="3.30.1600.10">
    <property type="entry name" value="SIR2/SIRT2 'Small Domain"/>
    <property type="match status" value="1"/>
</dbReference>
<dbReference type="PROSITE" id="PS50305">
    <property type="entry name" value="SIRTUIN"/>
    <property type="match status" value="1"/>
</dbReference>
<dbReference type="PANTHER" id="PTHR11085">
    <property type="entry name" value="NAD-DEPENDENT PROTEIN DEACYLASE SIRTUIN-5, MITOCHONDRIAL-RELATED"/>
    <property type="match status" value="1"/>
</dbReference>
<organism evidence="4">
    <name type="scientific">marine sediment metagenome</name>
    <dbReference type="NCBI Taxonomy" id="412755"/>
    <lineage>
        <taxon>unclassified sequences</taxon>
        <taxon>metagenomes</taxon>
        <taxon>ecological metagenomes</taxon>
    </lineage>
</organism>
<keyword evidence="1" id="KW-0808">Transferase</keyword>
<feature type="non-terminal residue" evidence="4">
    <location>
        <position position="1"/>
    </location>
</feature>
<dbReference type="Pfam" id="PF02146">
    <property type="entry name" value="SIR2"/>
    <property type="match status" value="1"/>
</dbReference>
<protein>
    <recommendedName>
        <fullName evidence="3">Deacetylase sirtuin-type domain-containing protein</fullName>
    </recommendedName>
</protein>
<dbReference type="InterPro" id="IPR050134">
    <property type="entry name" value="NAD-dep_sirtuin_deacylases"/>
</dbReference>
<feature type="domain" description="Deacetylase sirtuin-type" evidence="3">
    <location>
        <begin position="13"/>
        <end position="262"/>
    </location>
</feature>
<dbReference type="PANTHER" id="PTHR11085:SF10">
    <property type="entry name" value="NAD-DEPENDENT PROTEIN DEACYLASE SIRTUIN-5, MITOCHONDRIAL-RELATED"/>
    <property type="match status" value="1"/>
</dbReference>
<proteinExistence type="predicted"/>
<dbReference type="SUPFAM" id="SSF52467">
    <property type="entry name" value="DHS-like NAD/FAD-binding domain"/>
    <property type="match status" value="1"/>
</dbReference>
<reference evidence="4" key="1">
    <citation type="journal article" date="2014" name="Front. Microbiol.">
        <title>High frequency of phylogenetically diverse reductive dehalogenase-homologous genes in deep subseafloor sedimentary metagenomes.</title>
        <authorList>
            <person name="Kawai M."/>
            <person name="Futagami T."/>
            <person name="Toyoda A."/>
            <person name="Takaki Y."/>
            <person name="Nishi S."/>
            <person name="Hori S."/>
            <person name="Arai W."/>
            <person name="Tsubouchi T."/>
            <person name="Morono Y."/>
            <person name="Uchiyama I."/>
            <person name="Ito T."/>
            <person name="Fujiyama A."/>
            <person name="Inagaki F."/>
            <person name="Takami H."/>
        </authorList>
    </citation>
    <scope>NUCLEOTIDE SEQUENCE</scope>
    <source>
        <strain evidence="4">Expedition CK06-06</strain>
    </source>
</reference>
<evidence type="ECO:0000256" key="2">
    <source>
        <dbReference type="ARBA" id="ARBA00023027"/>
    </source>
</evidence>
<dbReference type="EMBL" id="BARV01016003">
    <property type="protein sequence ID" value="GAI21949.1"/>
    <property type="molecule type" value="Genomic_DNA"/>
</dbReference>
<evidence type="ECO:0000259" key="3">
    <source>
        <dbReference type="PROSITE" id="PS50305"/>
    </source>
</evidence>
<dbReference type="InterPro" id="IPR029035">
    <property type="entry name" value="DHS-like_NAD/FAD-binding_dom"/>
</dbReference>
<name>X1NTH8_9ZZZZ</name>
<comment type="caution">
    <text evidence="4">The sequence shown here is derived from an EMBL/GenBank/DDBJ whole genome shotgun (WGS) entry which is preliminary data.</text>
</comment>
<dbReference type="GO" id="GO:0017136">
    <property type="term" value="F:histone deacetylase activity, NAD-dependent"/>
    <property type="evidence" value="ECO:0007669"/>
    <property type="project" value="TreeGrafter"/>
</dbReference>
<dbReference type="InterPro" id="IPR026591">
    <property type="entry name" value="Sirtuin_cat_small_dom_sf"/>
</dbReference>
<evidence type="ECO:0000256" key="1">
    <source>
        <dbReference type="ARBA" id="ARBA00022679"/>
    </source>
</evidence>
<dbReference type="InterPro" id="IPR003000">
    <property type="entry name" value="Sirtuin"/>
</dbReference>
<accession>X1NTH8</accession>